<dbReference type="KEGG" id="lsp:Bsph_3405"/>
<dbReference type="EnsemblBacteria" id="ACA40897">
    <property type="protein sequence ID" value="ACA40897"/>
    <property type="gene ID" value="Bsph_3405"/>
</dbReference>
<proteinExistence type="predicted"/>
<dbReference type="Proteomes" id="UP000002164">
    <property type="component" value="Chromosome"/>
</dbReference>
<sequence length="39" mass="4628">MKHGSQEVRMHLEGQIRHYADQVGTAQVIYEYGTSRHQW</sequence>
<evidence type="ECO:0000313" key="2">
    <source>
        <dbReference type="Proteomes" id="UP000002164"/>
    </source>
</evidence>
<protein>
    <submittedName>
        <fullName evidence="1">Uncharacterized protein</fullName>
    </submittedName>
</protein>
<evidence type="ECO:0000313" key="1">
    <source>
        <dbReference type="EMBL" id="ACA40897.1"/>
    </source>
</evidence>
<reference evidence="1 2" key="1">
    <citation type="journal article" date="2008" name="J. Bacteriol.">
        <title>Complete genome sequence of the mosquitocidal bacterium Bacillus sphaericus C3-41 and comparison with those of closely related Bacillus species.</title>
        <authorList>
            <person name="Hu X."/>
            <person name="Fan W."/>
            <person name="Han B."/>
            <person name="Liu H."/>
            <person name="Zheng D."/>
            <person name="Li Q."/>
            <person name="Dong W."/>
            <person name="Yan J."/>
            <person name="Gao M."/>
            <person name="Berry C."/>
            <person name="Yuan Z."/>
        </authorList>
    </citation>
    <scope>NUCLEOTIDE SEQUENCE [LARGE SCALE GENOMIC DNA]</scope>
    <source>
        <strain evidence="1 2">C3-41</strain>
    </source>
</reference>
<organism evidence="1 2">
    <name type="scientific">Lysinibacillus sphaericus (strain C3-41)</name>
    <dbReference type="NCBI Taxonomy" id="444177"/>
    <lineage>
        <taxon>Bacteria</taxon>
        <taxon>Bacillati</taxon>
        <taxon>Bacillota</taxon>
        <taxon>Bacilli</taxon>
        <taxon>Bacillales</taxon>
        <taxon>Bacillaceae</taxon>
        <taxon>Lysinibacillus</taxon>
    </lineage>
</organism>
<dbReference type="EMBL" id="CP000817">
    <property type="protein sequence ID" value="ACA40897.1"/>
    <property type="molecule type" value="Genomic_DNA"/>
</dbReference>
<accession>B1HRB7</accession>
<dbReference type="AlphaFoldDB" id="B1HRB7"/>
<dbReference type="HOGENOM" id="CLU_3312327_0_0_9"/>
<name>B1HRB7_LYSSC</name>
<gene>
    <name evidence="1" type="ordered locus">Bsph_3405</name>
</gene>